<dbReference type="Pfam" id="PF01184">
    <property type="entry name" value="Gpr1_Fun34_YaaH"/>
    <property type="match status" value="2"/>
</dbReference>
<feature type="transmembrane region" description="Helical" evidence="6">
    <location>
        <begin position="53"/>
        <end position="70"/>
    </location>
</feature>
<evidence type="ECO:0000256" key="3">
    <source>
        <dbReference type="ARBA" id="ARBA00022692"/>
    </source>
</evidence>
<evidence type="ECO:0000313" key="7">
    <source>
        <dbReference type="EMBL" id="KAK7466208.1"/>
    </source>
</evidence>
<organism evidence="7 8">
    <name type="scientific">Marasmiellus scandens</name>
    <dbReference type="NCBI Taxonomy" id="2682957"/>
    <lineage>
        <taxon>Eukaryota</taxon>
        <taxon>Fungi</taxon>
        <taxon>Dikarya</taxon>
        <taxon>Basidiomycota</taxon>
        <taxon>Agaricomycotina</taxon>
        <taxon>Agaricomycetes</taxon>
        <taxon>Agaricomycetidae</taxon>
        <taxon>Agaricales</taxon>
        <taxon>Marasmiineae</taxon>
        <taxon>Omphalotaceae</taxon>
        <taxon>Marasmiellus</taxon>
    </lineage>
</organism>
<evidence type="ECO:0000256" key="5">
    <source>
        <dbReference type="ARBA" id="ARBA00023136"/>
    </source>
</evidence>
<keyword evidence="3 6" id="KW-0812">Transmembrane</keyword>
<dbReference type="InterPro" id="IPR051633">
    <property type="entry name" value="AceTr"/>
</dbReference>
<keyword evidence="4 6" id="KW-1133">Transmembrane helix</keyword>
<feature type="transmembrane region" description="Helical" evidence="6">
    <location>
        <begin position="77"/>
        <end position="98"/>
    </location>
</feature>
<dbReference type="PANTHER" id="PTHR31123:SF4">
    <property type="entry name" value="PROTEIN ALCS"/>
    <property type="match status" value="1"/>
</dbReference>
<evidence type="ECO:0000256" key="1">
    <source>
        <dbReference type="ARBA" id="ARBA00004141"/>
    </source>
</evidence>
<name>A0ABR1JRN5_9AGAR</name>
<dbReference type="EMBL" id="JBANRG010000005">
    <property type="protein sequence ID" value="KAK7466208.1"/>
    <property type="molecule type" value="Genomic_DNA"/>
</dbReference>
<evidence type="ECO:0000256" key="6">
    <source>
        <dbReference type="SAM" id="Phobius"/>
    </source>
</evidence>
<reference evidence="7 8" key="1">
    <citation type="submission" date="2024-01" db="EMBL/GenBank/DDBJ databases">
        <title>A draft genome for the cacao thread blight pathogen Marasmiellus scandens.</title>
        <authorList>
            <person name="Baruah I.K."/>
            <person name="Leung J."/>
            <person name="Bukari Y."/>
            <person name="Amoako-Attah I."/>
            <person name="Meinhardt L.W."/>
            <person name="Bailey B.A."/>
            <person name="Cohen S.P."/>
        </authorList>
    </citation>
    <scope>NUCLEOTIDE SEQUENCE [LARGE SCALE GENOMIC DNA]</scope>
    <source>
        <strain evidence="7 8">GH-19</strain>
    </source>
</reference>
<comment type="subcellular location">
    <subcellularLocation>
        <location evidence="1">Membrane</location>
        <topology evidence="1">Multi-pass membrane protein</topology>
    </subcellularLocation>
</comment>
<evidence type="ECO:0000256" key="4">
    <source>
        <dbReference type="ARBA" id="ARBA00022989"/>
    </source>
</evidence>
<accession>A0ABR1JRN5</accession>
<feature type="transmembrane region" description="Helical" evidence="6">
    <location>
        <begin position="192"/>
        <end position="213"/>
    </location>
</feature>
<feature type="transmembrane region" description="Helical" evidence="6">
    <location>
        <begin position="225"/>
        <end position="245"/>
    </location>
</feature>
<evidence type="ECO:0000313" key="8">
    <source>
        <dbReference type="Proteomes" id="UP001498398"/>
    </source>
</evidence>
<keyword evidence="5 6" id="KW-0472">Membrane</keyword>
<keyword evidence="8" id="KW-1185">Reference proteome</keyword>
<feature type="transmembrane region" description="Helical" evidence="6">
    <location>
        <begin position="104"/>
        <end position="124"/>
    </location>
</feature>
<comment type="caution">
    <text evidence="7">The sequence shown here is derived from an EMBL/GenBank/DDBJ whole genome shotgun (WGS) entry which is preliminary data.</text>
</comment>
<dbReference type="InterPro" id="IPR000791">
    <property type="entry name" value="Gpr1/Fun34/SatP-like"/>
</dbReference>
<dbReference type="Proteomes" id="UP001498398">
    <property type="component" value="Unassembled WGS sequence"/>
</dbReference>
<dbReference type="PANTHER" id="PTHR31123">
    <property type="entry name" value="ACCUMULATION OF DYADS PROTEIN 2-RELATED"/>
    <property type="match status" value="1"/>
</dbReference>
<sequence>MSSNNDLEKGSTQQFDRPPIQLSSEQYEKLFLQPGGRAPTGTLSYRFGNPTPLPILGYLLVLTPTACYLMDWGGADATSLVAICGPFYFLGGLCMVIGGVMEWILGNTFPFVVFTSFGGFWYVVPHPPLPNVLKHLHPRLSLGVINDPMHAVASAYSGGAAAVAYNKGLMFYFVFWAVTVTIFFVGSLRTNVVFALIFFTLIPTFIFLAAGYGRLGLGDADYARTLLKAAGAFAFANVCFAWYLITSLIMRTVEMPFTLPVGDLSHFLAKRS</sequence>
<feature type="transmembrane region" description="Helical" evidence="6">
    <location>
        <begin position="169"/>
        <end position="186"/>
    </location>
</feature>
<evidence type="ECO:0000256" key="2">
    <source>
        <dbReference type="ARBA" id="ARBA00005587"/>
    </source>
</evidence>
<proteinExistence type="inferred from homology"/>
<gene>
    <name evidence="7" type="ORF">VKT23_004931</name>
</gene>
<protein>
    <submittedName>
        <fullName evidence="7">Uncharacterized protein</fullName>
    </submittedName>
</protein>
<comment type="similarity">
    <text evidence="2">Belongs to the acetate uptake transporter (AceTr) (TC 2.A.96) family.</text>
</comment>